<dbReference type="EMBL" id="DOEK01000047">
    <property type="protein sequence ID" value="HBP31983.1"/>
    <property type="molecule type" value="Genomic_DNA"/>
</dbReference>
<dbReference type="AlphaFoldDB" id="A0A356LLS8"/>
<keyword evidence="1" id="KW-1133">Transmembrane helix</keyword>
<keyword evidence="1" id="KW-0812">Transmembrane</keyword>
<proteinExistence type="predicted"/>
<sequence length="179" mass="19838">MNSQAQAIRSGSWTGIKVWWYRWRFHLSVLAILIPLCFVPRYIKDQALFSGDLGLGVHDLGTKKVGPWEVHMAEFDAMAPRRDGTAGFVKTFSVSLCESCRSAVRAVYLRVGKPRSLRTAGAIGFGSVYNMQIGVLIPKDTLPDAQLWLTAEGWDGSSYSTSFPLAEASPITLKWLGQR</sequence>
<evidence type="ECO:0000256" key="1">
    <source>
        <dbReference type="SAM" id="Phobius"/>
    </source>
</evidence>
<dbReference type="Proteomes" id="UP000264036">
    <property type="component" value="Unassembled WGS sequence"/>
</dbReference>
<gene>
    <name evidence="2" type="ORF">DD666_21560</name>
</gene>
<accession>A0A356LLS8</accession>
<evidence type="ECO:0000313" key="2">
    <source>
        <dbReference type="EMBL" id="HBP31983.1"/>
    </source>
</evidence>
<feature type="transmembrane region" description="Helical" evidence="1">
    <location>
        <begin position="23"/>
        <end position="43"/>
    </location>
</feature>
<dbReference type="InterPro" id="IPR016922">
    <property type="entry name" value="UCP029505"/>
</dbReference>
<name>A0A356LLS8_9BURK</name>
<evidence type="ECO:0000313" key="3">
    <source>
        <dbReference type="Proteomes" id="UP000264036"/>
    </source>
</evidence>
<protein>
    <submittedName>
        <fullName evidence="2">Thiamine pyrophosphate-binding protein</fullName>
    </submittedName>
</protein>
<organism evidence="2 3">
    <name type="scientific">Advenella kashmirensis</name>
    <dbReference type="NCBI Taxonomy" id="310575"/>
    <lineage>
        <taxon>Bacteria</taxon>
        <taxon>Pseudomonadati</taxon>
        <taxon>Pseudomonadota</taxon>
        <taxon>Betaproteobacteria</taxon>
        <taxon>Burkholderiales</taxon>
        <taxon>Alcaligenaceae</taxon>
    </lineage>
</organism>
<dbReference type="PIRSF" id="PIRSF029505">
    <property type="entry name" value="UCP029505"/>
    <property type="match status" value="1"/>
</dbReference>
<reference evidence="2 3" key="1">
    <citation type="journal article" date="2018" name="Nat. Biotechnol.">
        <title>A standardized bacterial taxonomy based on genome phylogeny substantially revises the tree of life.</title>
        <authorList>
            <person name="Parks D.H."/>
            <person name="Chuvochina M."/>
            <person name="Waite D.W."/>
            <person name="Rinke C."/>
            <person name="Skarshewski A."/>
            <person name="Chaumeil P.A."/>
            <person name="Hugenholtz P."/>
        </authorList>
    </citation>
    <scope>NUCLEOTIDE SEQUENCE [LARGE SCALE GENOMIC DNA]</scope>
    <source>
        <strain evidence="2">UBA10707</strain>
    </source>
</reference>
<comment type="caution">
    <text evidence="2">The sequence shown here is derived from an EMBL/GenBank/DDBJ whole genome shotgun (WGS) entry which is preliminary data.</text>
</comment>
<keyword evidence="1" id="KW-0472">Membrane</keyword>